<protein>
    <submittedName>
        <fullName evidence="8">Diacylglyceryl transferase</fullName>
    </submittedName>
</protein>
<dbReference type="AlphaFoldDB" id="A0A4Y8SC23"/>
<comment type="caution">
    <text evidence="8">The sequence shown here is derived from an EMBL/GenBank/DDBJ whole genome shotgun (WGS) entry which is preliminary data.</text>
</comment>
<keyword evidence="5 7" id="KW-1133">Transmembrane helix</keyword>
<evidence type="ECO:0000256" key="6">
    <source>
        <dbReference type="ARBA" id="ARBA00023136"/>
    </source>
</evidence>
<feature type="transmembrane region" description="Helical" evidence="7">
    <location>
        <begin position="181"/>
        <end position="205"/>
    </location>
</feature>
<evidence type="ECO:0000256" key="5">
    <source>
        <dbReference type="ARBA" id="ARBA00022989"/>
    </source>
</evidence>
<feature type="transmembrane region" description="Helical" evidence="7">
    <location>
        <begin position="20"/>
        <end position="39"/>
    </location>
</feature>
<dbReference type="RefSeq" id="WP_133232135.1">
    <property type="nucleotide sequence ID" value="NZ_SOZE01000014.1"/>
</dbReference>
<feature type="transmembrane region" description="Helical" evidence="7">
    <location>
        <begin position="297"/>
        <end position="316"/>
    </location>
</feature>
<accession>A0A4Y8SC23</accession>
<dbReference type="GO" id="GO:0005886">
    <property type="term" value="C:plasma membrane"/>
    <property type="evidence" value="ECO:0007669"/>
    <property type="project" value="InterPro"/>
</dbReference>
<name>A0A4Y8SC23_9SPHI</name>
<dbReference type="InterPro" id="IPR001640">
    <property type="entry name" value="Lgt"/>
</dbReference>
<feature type="transmembrane region" description="Helical" evidence="7">
    <location>
        <begin position="328"/>
        <end position="347"/>
    </location>
</feature>
<dbReference type="GO" id="GO:0042158">
    <property type="term" value="P:lipoprotein biosynthetic process"/>
    <property type="evidence" value="ECO:0007669"/>
    <property type="project" value="InterPro"/>
</dbReference>
<comment type="similarity">
    <text evidence="1">Belongs to the Lgt family.</text>
</comment>
<feature type="transmembrane region" description="Helical" evidence="7">
    <location>
        <begin position="217"/>
        <end position="234"/>
    </location>
</feature>
<dbReference type="PANTHER" id="PTHR30589:SF0">
    <property type="entry name" value="PHOSPHATIDYLGLYCEROL--PROLIPOPROTEIN DIACYLGLYCERYL TRANSFERASE"/>
    <property type="match status" value="1"/>
</dbReference>
<reference evidence="8 9" key="1">
    <citation type="journal article" date="2017" name="Int. J. Syst. Evol. Microbiol.">
        <title>Mucilaginibacterpsychrotolerans sp. nov., isolated from peatlands.</title>
        <authorList>
            <person name="Deng Y."/>
            <person name="Shen L."/>
            <person name="Xu B."/>
            <person name="Liu Y."/>
            <person name="Gu Z."/>
            <person name="Liu H."/>
            <person name="Zhou Y."/>
        </authorList>
    </citation>
    <scope>NUCLEOTIDE SEQUENCE [LARGE SCALE GENOMIC DNA]</scope>
    <source>
        <strain evidence="8 9">NH7-4</strain>
    </source>
</reference>
<dbReference type="OrthoDB" id="871140at2"/>
<feature type="transmembrane region" description="Helical" evidence="7">
    <location>
        <begin position="70"/>
        <end position="89"/>
    </location>
</feature>
<dbReference type="Proteomes" id="UP000297540">
    <property type="component" value="Unassembled WGS sequence"/>
</dbReference>
<keyword evidence="4 7" id="KW-0812">Transmembrane</keyword>
<dbReference type="PANTHER" id="PTHR30589">
    <property type="entry name" value="PROLIPOPROTEIN DIACYLGLYCERYL TRANSFERASE"/>
    <property type="match status" value="1"/>
</dbReference>
<keyword evidence="3 8" id="KW-0808">Transferase</keyword>
<evidence type="ECO:0000256" key="2">
    <source>
        <dbReference type="ARBA" id="ARBA00022475"/>
    </source>
</evidence>
<proteinExistence type="inferred from homology"/>
<evidence type="ECO:0000313" key="8">
    <source>
        <dbReference type="EMBL" id="TFF36663.1"/>
    </source>
</evidence>
<dbReference type="Pfam" id="PF01790">
    <property type="entry name" value="LGT"/>
    <property type="match status" value="1"/>
</dbReference>
<keyword evidence="6 7" id="KW-0472">Membrane</keyword>
<gene>
    <name evidence="8" type="ORF">E2R66_14510</name>
</gene>
<evidence type="ECO:0000256" key="1">
    <source>
        <dbReference type="ARBA" id="ARBA00007150"/>
    </source>
</evidence>
<feature type="transmembrane region" description="Helical" evidence="7">
    <location>
        <begin position="147"/>
        <end position="169"/>
    </location>
</feature>
<keyword evidence="9" id="KW-1185">Reference proteome</keyword>
<dbReference type="GO" id="GO:0008961">
    <property type="term" value="F:phosphatidylglycerol-prolipoprotein diacylglyceryl transferase activity"/>
    <property type="evidence" value="ECO:0007669"/>
    <property type="project" value="InterPro"/>
</dbReference>
<feature type="transmembrane region" description="Helical" evidence="7">
    <location>
        <begin position="109"/>
        <end position="127"/>
    </location>
</feature>
<evidence type="ECO:0000313" key="9">
    <source>
        <dbReference type="Proteomes" id="UP000297540"/>
    </source>
</evidence>
<evidence type="ECO:0000256" key="7">
    <source>
        <dbReference type="SAM" id="Phobius"/>
    </source>
</evidence>
<feature type="transmembrane region" description="Helical" evidence="7">
    <location>
        <begin position="353"/>
        <end position="380"/>
    </location>
</feature>
<keyword evidence="2" id="KW-1003">Cell membrane</keyword>
<sequence length="393" mass="43675">MFPTISYLIQYFTGLNIPLPIQTFGFFVALAFMAAYWAFSQEFKRKEVAGYIKGTEKDVMVGKPASVGELAGNAVFGFIFGFKVVDSVLNYSALIDNPQDFLLSLKGNWVGGILFAAVFAYWAYYEAKKQELPKPELRRVTVHPHELMGSILLWAAVFGFAGAKLFNALENWDEFMRDPVAMLIGFSGLTFYGGLICGGAAVLYIAHKNGVKPLDMLDIGAAGMMLAYAVGRIGCQMSGDGDWGIPNPAPKPGWLSWAPDWMWAFKFPHNVNGNPTDPLMVHMPDCVGKFCYELRDAVYPTSFYESVICLLLFFFIWKIRHRVKAPGVLFGVYMILAGIERFLIELIRVNTKYVVAGIHFTQAEMISLIMVLGGAALIYFGNARYQKTPVANG</sequence>
<dbReference type="EMBL" id="SOZE01000014">
    <property type="protein sequence ID" value="TFF36663.1"/>
    <property type="molecule type" value="Genomic_DNA"/>
</dbReference>
<evidence type="ECO:0000256" key="4">
    <source>
        <dbReference type="ARBA" id="ARBA00022692"/>
    </source>
</evidence>
<evidence type="ECO:0000256" key="3">
    <source>
        <dbReference type="ARBA" id="ARBA00022679"/>
    </source>
</evidence>
<organism evidence="8 9">
    <name type="scientific">Mucilaginibacter psychrotolerans</name>
    <dbReference type="NCBI Taxonomy" id="1524096"/>
    <lineage>
        <taxon>Bacteria</taxon>
        <taxon>Pseudomonadati</taxon>
        <taxon>Bacteroidota</taxon>
        <taxon>Sphingobacteriia</taxon>
        <taxon>Sphingobacteriales</taxon>
        <taxon>Sphingobacteriaceae</taxon>
        <taxon>Mucilaginibacter</taxon>
    </lineage>
</organism>